<organism evidence="8 9">
    <name type="scientific">Neogemmobacter tilapiae</name>
    <dbReference type="NCBI Taxonomy" id="875041"/>
    <lineage>
        <taxon>Bacteria</taxon>
        <taxon>Pseudomonadati</taxon>
        <taxon>Pseudomonadota</taxon>
        <taxon>Alphaproteobacteria</taxon>
        <taxon>Rhodobacterales</taxon>
        <taxon>Paracoccaceae</taxon>
        <taxon>Neogemmobacter</taxon>
    </lineage>
</organism>
<dbReference type="PANTHER" id="PTHR22777:SF32">
    <property type="entry name" value="UPF0053 INNER MEMBRANE PROTEIN YFJD"/>
    <property type="match status" value="1"/>
</dbReference>
<dbReference type="FunFam" id="3.10.580.10:FF:000002">
    <property type="entry name" value="Magnesium/cobalt efflux protein CorC"/>
    <property type="match status" value="1"/>
</dbReference>
<dbReference type="GO" id="GO:0050660">
    <property type="term" value="F:flavin adenine dinucleotide binding"/>
    <property type="evidence" value="ECO:0007669"/>
    <property type="project" value="InterPro"/>
</dbReference>
<accession>A0A918WET4</accession>
<dbReference type="PROSITE" id="PS51371">
    <property type="entry name" value="CBS"/>
    <property type="match status" value="2"/>
</dbReference>
<dbReference type="Pfam" id="PF03471">
    <property type="entry name" value="CorC_HlyC"/>
    <property type="match status" value="1"/>
</dbReference>
<keyword evidence="3" id="KW-1003">Cell membrane</keyword>
<evidence type="ECO:0000313" key="8">
    <source>
        <dbReference type="EMBL" id="GHC44457.1"/>
    </source>
</evidence>
<dbReference type="InterPro" id="IPR044751">
    <property type="entry name" value="Ion_transp-like_CBS"/>
</dbReference>
<evidence type="ECO:0000256" key="4">
    <source>
        <dbReference type="ARBA" id="ARBA00022737"/>
    </source>
</evidence>
<keyword evidence="3" id="KW-0472">Membrane</keyword>
<evidence type="ECO:0000256" key="1">
    <source>
        <dbReference type="ARBA" id="ARBA00004651"/>
    </source>
</evidence>
<evidence type="ECO:0000313" key="9">
    <source>
        <dbReference type="Proteomes" id="UP000638981"/>
    </source>
</evidence>
<proteinExistence type="inferred from homology"/>
<dbReference type="Gene3D" id="3.10.580.10">
    <property type="entry name" value="CBS-domain"/>
    <property type="match status" value="1"/>
</dbReference>
<comment type="subcellular location">
    <subcellularLocation>
        <location evidence="1">Cell membrane</location>
        <topology evidence="1">Multi-pass membrane protein</topology>
    </subcellularLocation>
</comment>
<dbReference type="InterPro" id="IPR036318">
    <property type="entry name" value="FAD-bd_PCMH-like_sf"/>
</dbReference>
<dbReference type="SMART" id="SM01091">
    <property type="entry name" value="CorC_HlyC"/>
    <property type="match status" value="1"/>
</dbReference>
<evidence type="ECO:0000256" key="2">
    <source>
        <dbReference type="ARBA" id="ARBA00006446"/>
    </source>
</evidence>
<dbReference type="InterPro" id="IPR046342">
    <property type="entry name" value="CBS_dom_sf"/>
</dbReference>
<keyword evidence="9" id="KW-1185">Reference proteome</keyword>
<keyword evidence="4" id="KW-0677">Repeat</keyword>
<dbReference type="SUPFAM" id="SSF54631">
    <property type="entry name" value="CBS-domain pair"/>
    <property type="match status" value="1"/>
</dbReference>
<dbReference type="AlphaFoldDB" id="A0A918WET4"/>
<dbReference type="Gene3D" id="3.30.465.10">
    <property type="match status" value="1"/>
</dbReference>
<evidence type="ECO:0000256" key="6">
    <source>
        <dbReference type="PROSITE-ProRule" id="PRU00703"/>
    </source>
</evidence>
<keyword evidence="5 6" id="KW-0129">CBS domain</keyword>
<dbReference type="Proteomes" id="UP000638981">
    <property type="component" value="Unassembled WGS sequence"/>
</dbReference>
<reference evidence="8" key="2">
    <citation type="submission" date="2020-09" db="EMBL/GenBank/DDBJ databases">
        <authorList>
            <person name="Sun Q."/>
            <person name="Kim S."/>
        </authorList>
    </citation>
    <scope>NUCLEOTIDE SEQUENCE</scope>
    <source>
        <strain evidence="8">KCTC 23310</strain>
    </source>
</reference>
<dbReference type="EMBL" id="BMYJ01000001">
    <property type="protein sequence ID" value="GHC44457.1"/>
    <property type="molecule type" value="Genomic_DNA"/>
</dbReference>
<evidence type="ECO:0000256" key="5">
    <source>
        <dbReference type="ARBA" id="ARBA00023122"/>
    </source>
</evidence>
<feature type="domain" description="CBS" evidence="7">
    <location>
        <begin position="151"/>
        <end position="211"/>
    </location>
</feature>
<feature type="domain" description="CBS" evidence="7">
    <location>
        <begin position="83"/>
        <end position="146"/>
    </location>
</feature>
<evidence type="ECO:0000256" key="3">
    <source>
        <dbReference type="ARBA" id="ARBA00022475"/>
    </source>
</evidence>
<dbReference type="InterPro" id="IPR000644">
    <property type="entry name" value="CBS_dom"/>
</dbReference>
<dbReference type="SMART" id="SM00116">
    <property type="entry name" value="CBS"/>
    <property type="match status" value="2"/>
</dbReference>
<dbReference type="PANTHER" id="PTHR22777">
    <property type="entry name" value="HEMOLYSIN-RELATED"/>
    <property type="match status" value="1"/>
</dbReference>
<dbReference type="CDD" id="cd04590">
    <property type="entry name" value="CBS_pair_CorC_HlyC_assoc"/>
    <property type="match status" value="1"/>
</dbReference>
<dbReference type="InterPro" id="IPR016169">
    <property type="entry name" value="FAD-bd_PCMH_sub2"/>
</dbReference>
<dbReference type="GO" id="GO:0005886">
    <property type="term" value="C:plasma membrane"/>
    <property type="evidence" value="ECO:0007669"/>
    <property type="project" value="UniProtKB-SubCell"/>
</dbReference>
<comment type="similarity">
    <text evidence="2">Belongs to the UPF0053 family. Hemolysin C subfamily.</text>
</comment>
<protein>
    <recommendedName>
        <fullName evidence="7">CBS domain-containing protein</fullName>
    </recommendedName>
</protein>
<reference evidence="8" key="1">
    <citation type="journal article" date="2014" name="Int. J. Syst. Evol. Microbiol.">
        <title>Complete genome sequence of Corynebacterium casei LMG S-19264T (=DSM 44701T), isolated from a smear-ripened cheese.</title>
        <authorList>
            <consortium name="US DOE Joint Genome Institute (JGI-PGF)"/>
            <person name="Walter F."/>
            <person name="Albersmeier A."/>
            <person name="Kalinowski J."/>
            <person name="Ruckert C."/>
        </authorList>
    </citation>
    <scope>NUCLEOTIDE SEQUENCE</scope>
    <source>
        <strain evidence="8">KCTC 23310</strain>
    </source>
</reference>
<sequence>MTYLLASLLLAILLAIFVLPEGQEFRRDLLARLRPAPDQAEALREDIAEVLAAGHSAGVVEKGARDLLLGALDLSDRTVEEVMRPRQDIEMLDADLPPDDIIARILASSHSRLPVYRGAQDNIIGTVHAKDLLREADRLIRQGSPVAELDLTRVASKPYYVPETTALDEQMREFLARRVHFALVVDEYGALQGLITLEDILEEIVGDITDEFDAVTRHQGVQQDANGDYLLDGAMTIRDLNRAMDWNLPDDEANTVAGLVIHEAQTIPDEGQTFSFHSFRFEILQRKENRLTRLKVRPL</sequence>
<comment type="caution">
    <text evidence="8">The sequence shown here is derived from an EMBL/GenBank/DDBJ whole genome shotgun (WGS) entry which is preliminary data.</text>
</comment>
<dbReference type="Pfam" id="PF00571">
    <property type="entry name" value="CBS"/>
    <property type="match status" value="2"/>
</dbReference>
<name>A0A918WET4_9RHOB</name>
<evidence type="ECO:0000259" key="7">
    <source>
        <dbReference type="PROSITE" id="PS51371"/>
    </source>
</evidence>
<gene>
    <name evidence="8" type="ORF">GCM10007315_02070</name>
</gene>
<dbReference type="InterPro" id="IPR005170">
    <property type="entry name" value="Transptr-assoc_dom"/>
</dbReference>
<dbReference type="SUPFAM" id="SSF56176">
    <property type="entry name" value="FAD-binding/transporter-associated domain-like"/>
    <property type="match status" value="1"/>
</dbReference>